<feature type="region of interest" description="Disordered" evidence="1">
    <location>
        <begin position="1"/>
        <end position="30"/>
    </location>
</feature>
<comment type="caution">
    <text evidence="2">The sequence shown here is derived from an EMBL/GenBank/DDBJ whole genome shotgun (WGS) entry which is preliminary data.</text>
</comment>
<reference evidence="2" key="2">
    <citation type="submission" date="2021-02" db="EMBL/GenBank/DDBJ databases">
        <authorList>
            <person name="Kimball J.A."/>
            <person name="Haas M.W."/>
            <person name="Macchietto M."/>
            <person name="Kono T."/>
            <person name="Duquette J."/>
            <person name="Shao M."/>
        </authorList>
    </citation>
    <scope>NUCLEOTIDE SEQUENCE</scope>
    <source>
        <tissue evidence="2">Fresh leaf tissue</tissue>
    </source>
</reference>
<proteinExistence type="predicted"/>
<dbReference type="EMBL" id="JAAALK010000285">
    <property type="protein sequence ID" value="KAG8065808.1"/>
    <property type="molecule type" value="Genomic_DNA"/>
</dbReference>
<organism evidence="2 3">
    <name type="scientific">Zizania palustris</name>
    <name type="common">Northern wild rice</name>
    <dbReference type="NCBI Taxonomy" id="103762"/>
    <lineage>
        <taxon>Eukaryota</taxon>
        <taxon>Viridiplantae</taxon>
        <taxon>Streptophyta</taxon>
        <taxon>Embryophyta</taxon>
        <taxon>Tracheophyta</taxon>
        <taxon>Spermatophyta</taxon>
        <taxon>Magnoliopsida</taxon>
        <taxon>Liliopsida</taxon>
        <taxon>Poales</taxon>
        <taxon>Poaceae</taxon>
        <taxon>BOP clade</taxon>
        <taxon>Oryzoideae</taxon>
        <taxon>Oryzeae</taxon>
        <taxon>Zizaniinae</taxon>
        <taxon>Zizania</taxon>
    </lineage>
</organism>
<dbReference type="AlphaFoldDB" id="A0A8J5VZP1"/>
<evidence type="ECO:0000256" key="1">
    <source>
        <dbReference type="SAM" id="MobiDB-lite"/>
    </source>
</evidence>
<keyword evidence="3" id="KW-1185">Reference proteome</keyword>
<protein>
    <submittedName>
        <fullName evidence="2">Uncharacterized protein</fullName>
    </submittedName>
</protein>
<dbReference type="Proteomes" id="UP000729402">
    <property type="component" value="Unassembled WGS sequence"/>
</dbReference>
<sequence>MAWTAGAVWGTSGWQGPSTTSATLHGGSNGSTLNVRSNGDVSCSCSSDVADARESTVGHCLLFDALHYVAAPISRHL</sequence>
<evidence type="ECO:0000313" key="3">
    <source>
        <dbReference type="Proteomes" id="UP000729402"/>
    </source>
</evidence>
<reference evidence="2" key="1">
    <citation type="journal article" date="2021" name="bioRxiv">
        <title>Whole Genome Assembly and Annotation of Northern Wild Rice, Zizania palustris L., Supports a Whole Genome Duplication in the Zizania Genus.</title>
        <authorList>
            <person name="Haas M."/>
            <person name="Kono T."/>
            <person name="Macchietto M."/>
            <person name="Millas R."/>
            <person name="McGilp L."/>
            <person name="Shao M."/>
            <person name="Duquette J."/>
            <person name="Hirsch C.N."/>
            <person name="Kimball J."/>
        </authorList>
    </citation>
    <scope>NUCLEOTIDE SEQUENCE</scope>
    <source>
        <tissue evidence="2">Fresh leaf tissue</tissue>
    </source>
</reference>
<feature type="compositionally biased region" description="Polar residues" evidence="1">
    <location>
        <begin position="12"/>
        <end position="23"/>
    </location>
</feature>
<gene>
    <name evidence="2" type="ORF">GUJ93_ZPchr0004g40137</name>
</gene>
<evidence type="ECO:0000313" key="2">
    <source>
        <dbReference type="EMBL" id="KAG8065808.1"/>
    </source>
</evidence>
<accession>A0A8J5VZP1</accession>
<name>A0A8J5VZP1_ZIZPA</name>